<gene>
    <name evidence="1" type="ORF">XENOCAPTIV_021324</name>
</gene>
<evidence type="ECO:0000313" key="1">
    <source>
        <dbReference type="EMBL" id="MEQ2190472.1"/>
    </source>
</evidence>
<dbReference type="EMBL" id="JAHRIN010000045">
    <property type="protein sequence ID" value="MEQ2190472.1"/>
    <property type="molecule type" value="Genomic_DNA"/>
</dbReference>
<organism evidence="1 2">
    <name type="scientific">Xenoophorus captivus</name>
    <dbReference type="NCBI Taxonomy" id="1517983"/>
    <lineage>
        <taxon>Eukaryota</taxon>
        <taxon>Metazoa</taxon>
        <taxon>Chordata</taxon>
        <taxon>Craniata</taxon>
        <taxon>Vertebrata</taxon>
        <taxon>Euteleostomi</taxon>
        <taxon>Actinopterygii</taxon>
        <taxon>Neopterygii</taxon>
        <taxon>Teleostei</taxon>
        <taxon>Neoteleostei</taxon>
        <taxon>Acanthomorphata</taxon>
        <taxon>Ovalentaria</taxon>
        <taxon>Atherinomorphae</taxon>
        <taxon>Cyprinodontiformes</taxon>
        <taxon>Goodeidae</taxon>
        <taxon>Xenoophorus</taxon>
    </lineage>
</organism>
<evidence type="ECO:0000313" key="2">
    <source>
        <dbReference type="Proteomes" id="UP001434883"/>
    </source>
</evidence>
<name>A0ABV0Q3W0_9TELE</name>
<proteinExistence type="predicted"/>
<dbReference type="Proteomes" id="UP001434883">
    <property type="component" value="Unassembled WGS sequence"/>
</dbReference>
<protein>
    <submittedName>
        <fullName evidence="1">Uncharacterized protein</fullName>
    </submittedName>
</protein>
<keyword evidence="2" id="KW-1185">Reference proteome</keyword>
<comment type="caution">
    <text evidence="1">The sequence shown here is derived from an EMBL/GenBank/DDBJ whole genome shotgun (WGS) entry which is preliminary data.</text>
</comment>
<reference evidence="1 2" key="1">
    <citation type="submission" date="2021-06" db="EMBL/GenBank/DDBJ databases">
        <authorList>
            <person name="Palmer J.M."/>
        </authorList>
    </citation>
    <scope>NUCLEOTIDE SEQUENCE [LARGE SCALE GENOMIC DNA]</scope>
    <source>
        <strain evidence="1 2">XC_2019</strain>
        <tissue evidence="1">Muscle</tissue>
    </source>
</reference>
<accession>A0ABV0Q3W0</accession>
<sequence>MLISSFTACIYVVIKSGPVTDIKVYHGFKSYGFKTTRSFHYAVSTVYSICFLFQDGCFQHYFSFFDSRQTGKRGETFGNGRRVWDWIPRTAASRTIASLFGCTLNPYTTSAAPSLQ</sequence>